<sequence length="95" mass="10895">MKKVKTFTITQAAREVKLGRNTLLKLMRENGLLHNREPMRNTPTKQAVSQQLLIAEISEYNRGPVKVQYITTKVTAKGMVWIRDFVEDKPIPKAS</sequence>
<keyword evidence="3" id="KW-1185">Reference proteome</keyword>
<dbReference type="Proteomes" id="UP001569414">
    <property type="component" value="Unassembled WGS sequence"/>
</dbReference>
<comment type="caution">
    <text evidence="2">The sequence shown here is derived from an EMBL/GenBank/DDBJ whole genome shotgun (WGS) entry which is preliminary data.</text>
</comment>
<dbReference type="Pfam" id="PF03374">
    <property type="entry name" value="ANT"/>
    <property type="match status" value="1"/>
</dbReference>
<protein>
    <submittedName>
        <fullName evidence="2">Phage antirepressor KilAC domain-containing protein</fullName>
    </submittedName>
</protein>
<gene>
    <name evidence="2" type="ORF">ACCI51_06290</name>
</gene>
<feature type="domain" description="Antirepressor protein C-terminal" evidence="1">
    <location>
        <begin position="5"/>
        <end position="84"/>
    </location>
</feature>
<name>A0ABV4NKR5_9GAMM</name>
<proteinExistence type="predicted"/>
<dbReference type="InterPro" id="IPR005039">
    <property type="entry name" value="Ant_C"/>
</dbReference>
<reference evidence="2 3" key="1">
    <citation type="submission" date="2024-08" db="EMBL/GenBank/DDBJ databases">
        <authorList>
            <person name="Ishaq N."/>
        </authorList>
    </citation>
    <scope>NUCLEOTIDE SEQUENCE [LARGE SCALE GENOMIC DNA]</scope>
    <source>
        <strain evidence="2 3">JCM 30400</strain>
    </source>
</reference>
<dbReference type="RefSeq" id="WP_371842990.1">
    <property type="nucleotide sequence ID" value="NZ_JBGMEL010000005.1"/>
</dbReference>
<evidence type="ECO:0000259" key="1">
    <source>
        <dbReference type="Pfam" id="PF03374"/>
    </source>
</evidence>
<organism evidence="2 3">
    <name type="scientific">Microbulbifer echini</name>
    <dbReference type="NCBI Taxonomy" id="1529067"/>
    <lineage>
        <taxon>Bacteria</taxon>
        <taxon>Pseudomonadati</taxon>
        <taxon>Pseudomonadota</taxon>
        <taxon>Gammaproteobacteria</taxon>
        <taxon>Cellvibrionales</taxon>
        <taxon>Microbulbiferaceae</taxon>
        <taxon>Microbulbifer</taxon>
    </lineage>
</organism>
<evidence type="ECO:0000313" key="3">
    <source>
        <dbReference type="Proteomes" id="UP001569414"/>
    </source>
</evidence>
<dbReference type="EMBL" id="JBGMEL010000005">
    <property type="protein sequence ID" value="MFA0790149.1"/>
    <property type="molecule type" value="Genomic_DNA"/>
</dbReference>
<evidence type="ECO:0000313" key="2">
    <source>
        <dbReference type="EMBL" id="MFA0790149.1"/>
    </source>
</evidence>
<accession>A0ABV4NKR5</accession>